<keyword evidence="3" id="KW-1185">Reference proteome</keyword>
<proteinExistence type="predicted"/>
<evidence type="ECO:0000313" key="2">
    <source>
        <dbReference type="EMBL" id="SNQ49406.1"/>
    </source>
</evidence>
<sequence>MPFAELPVAGARAAWPRVRVPRRVAVAARDPDDDRDRYEHGDGAGQDGDHDPPAGSRARDRSPRRRLLLPQVRLVISPGKCGRAVLARGVGTVTGRRW</sequence>
<dbReference type="EMBL" id="FZMO01000257">
    <property type="protein sequence ID" value="SNQ49406.1"/>
    <property type="molecule type" value="Genomic_DNA"/>
</dbReference>
<organism evidence="2 3">
    <name type="scientific">Frankia canadensis</name>
    <dbReference type="NCBI Taxonomy" id="1836972"/>
    <lineage>
        <taxon>Bacteria</taxon>
        <taxon>Bacillati</taxon>
        <taxon>Actinomycetota</taxon>
        <taxon>Actinomycetes</taxon>
        <taxon>Frankiales</taxon>
        <taxon>Frankiaceae</taxon>
        <taxon>Frankia</taxon>
    </lineage>
</organism>
<protein>
    <submittedName>
        <fullName evidence="2">Uncharacterized protein</fullName>
    </submittedName>
</protein>
<gene>
    <name evidence="2" type="ORF">FRACA_330009</name>
</gene>
<evidence type="ECO:0000256" key="1">
    <source>
        <dbReference type="SAM" id="MobiDB-lite"/>
    </source>
</evidence>
<feature type="compositionally biased region" description="Basic and acidic residues" evidence="1">
    <location>
        <begin position="29"/>
        <end position="61"/>
    </location>
</feature>
<evidence type="ECO:0000313" key="3">
    <source>
        <dbReference type="Proteomes" id="UP000234331"/>
    </source>
</evidence>
<name>A0A2I2KUR0_9ACTN</name>
<accession>A0A2I2KUR0</accession>
<feature type="region of interest" description="Disordered" evidence="1">
    <location>
        <begin position="26"/>
        <end position="64"/>
    </location>
</feature>
<reference evidence="2 3" key="1">
    <citation type="submission" date="2017-06" db="EMBL/GenBank/DDBJ databases">
        <authorList>
            <person name="Kim H.J."/>
            <person name="Triplett B.A."/>
        </authorList>
    </citation>
    <scope>NUCLEOTIDE SEQUENCE [LARGE SCALE GENOMIC DNA]</scope>
    <source>
        <strain evidence="2">FRACA_ARgP5</strain>
    </source>
</reference>
<dbReference type="Proteomes" id="UP000234331">
    <property type="component" value="Unassembled WGS sequence"/>
</dbReference>
<dbReference type="AlphaFoldDB" id="A0A2I2KUR0"/>